<dbReference type="Proteomes" id="UP001234202">
    <property type="component" value="Unassembled WGS sequence"/>
</dbReference>
<accession>A0ACC2X927</accession>
<dbReference type="EMBL" id="JASBWV010000022">
    <property type="protein sequence ID" value="KAJ9119914.1"/>
    <property type="molecule type" value="Genomic_DNA"/>
</dbReference>
<proteinExistence type="predicted"/>
<organism evidence="1 2">
    <name type="scientific">Naganishia onofrii</name>
    <dbReference type="NCBI Taxonomy" id="1851511"/>
    <lineage>
        <taxon>Eukaryota</taxon>
        <taxon>Fungi</taxon>
        <taxon>Dikarya</taxon>
        <taxon>Basidiomycota</taxon>
        <taxon>Agaricomycotina</taxon>
        <taxon>Tremellomycetes</taxon>
        <taxon>Filobasidiales</taxon>
        <taxon>Filobasidiaceae</taxon>
        <taxon>Naganishia</taxon>
    </lineage>
</organism>
<name>A0ACC2X927_9TREE</name>
<comment type="caution">
    <text evidence="1">The sequence shown here is derived from an EMBL/GenBank/DDBJ whole genome shotgun (WGS) entry which is preliminary data.</text>
</comment>
<sequence>MSQPISSLLGRTHQSAALHLYQPVSDSDSLANDISASDEAATQPRIPLPDDAETFRAVFNDEDDEEDPEAGTQPLLLDIMLNDNQGIFGTGQKEQDNVQEESEKEGDEETYNREWSSYRKPHVFLLEDDLVTPVPDRRDLNQSPGTLLKRRG</sequence>
<gene>
    <name evidence="1" type="ORF">QFC24_005397</name>
</gene>
<keyword evidence="2" id="KW-1185">Reference proteome</keyword>
<reference evidence="1" key="1">
    <citation type="submission" date="2023-04" db="EMBL/GenBank/DDBJ databases">
        <title>Draft Genome sequencing of Naganishia species isolated from polar environments using Oxford Nanopore Technology.</title>
        <authorList>
            <person name="Leo P."/>
            <person name="Venkateswaran K."/>
        </authorList>
    </citation>
    <scope>NUCLEOTIDE SEQUENCE</scope>
    <source>
        <strain evidence="1">DBVPG 5303</strain>
    </source>
</reference>
<evidence type="ECO:0000313" key="2">
    <source>
        <dbReference type="Proteomes" id="UP001234202"/>
    </source>
</evidence>
<protein>
    <submittedName>
        <fullName evidence="1">Uncharacterized protein</fullName>
    </submittedName>
</protein>
<evidence type="ECO:0000313" key="1">
    <source>
        <dbReference type="EMBL" id="KAJ9119914.1"/>
    </source>
</evidence>